<evidence type="ECO:0000256" key="12">
    <source>
        <dbReference type="SAM" id="Coils"/>
    </source>
</evidence>
<dbReference type="InterPro" id="IPR013105">
    <property type="entry name" value="TPR_2"/>
</dbReference>
<dbReference type="InterPro" id="IPR011990">
    <property type="entry name" value="TPR-like_helical_dom_sf"/>
</dbReference>
<keyword evidence="2 14" id="KW-0723">Serine/threonine-protein kinase</keyword>
<organism evidence="14 15">
    <name type="scientific">Microcystis viridis NIES-102</name>
    <dbReference type="NCBI Taxonomy" id="213615"/>
    <lineage>
        <taxon>Bacteria</taxon>
        <taxon>Bacillati</taxon>
        <taxon>Cyanobacteriota</taxon>
        <taxon>Cyanophyceae</taxon>
        <taxon>Oscillatoriophycideae</taxon>
        <taxon>Chroococcales</taxon>
        <taxon>Microcystaceae</taxon>
        <taxon>Microcystis</taxon>
    </lineage>
</organism>
<dbReference type="SUPFAM" id="SSF56112">
    <property type="entry name" value="Protein kinase-like (PK-like)"/>
    <property type="match status" value="1"/>
</dbReference>
<keyword evidence="3" id="KW-0808">Transferase</keyword>
<keyword evidence="4" id="KW-0677">Repeat</keyword>
<dbReference type="InterPro" id="IPR011009">
    <property type="entry name" value="Kinase-like_dom_sf"/>
</dbReference>
<dbReference type="Pfam" id="PF00069">
    <property type="entry name" value="Pkinase"/>
    <property type="match status" value="1"/>
</dbReference>
<keyword evidence="12" id="KW-0175">Coiled coil</keyword>
<evidence type="ECO:0000256" key="1">
    <source>
        <dbReference type="ARBA" id="ARBA00012513"/>
    </source>
</evidence>
<proteinExistence type="predicted"/>
<keyword evidence="6 14" id="KW-0418">Kinase</keyword>
<feature type="repeat" description="TPR" evidence="11">
    <location>
        <begin position="418"/>
        <end position="451"/>
    </location>
</feature>
<dbReference type="PROSITE" id="PS50011">
    <property type="entry name" value="PROTEIN_KINASE_DOM"/>
    <property type="match status" value="1"/>
</dbReference>
<dbReference type="PROSITE" id="PS50005">
    <property type="entry name" value="TPR"/>
    <property type="match status" value="5"/>
</dbReference>
<evidence type="ECO:0000256" key="10">
    <source>
        <dbReference type="ARBA" id="ARBA00048679"/>
    </source>
</evidence>
<evidence type="ECO:0000256" key="8">
    <source>
        <dbReference type="ARBA" id="ARBA00022840"/>
    </source>
</evidence>
<dbReference type="InterPro" id="IPR000719">
    <property type="entry name" value="Prot_kinase_dom"/>
</dbReference>
<comment type="catalytic activity">
    <reaction evidence="10">
        <text>L-seryl-[protein] + ATP = O-phospho-L-seryl-[protein] + ADP + H(+)</text>
        <dbReference type="Rhea" id="RHEA:17989"/>
        <dbReference type="Rhea" id="RHEA-COMP:9863"/>
        <dbReference type="Rhea" id="RHEA-COMP:11604"/>
        <dbReference type="ChEBI" id="CHEBI:15378"/>
        <dbReference type="ChEBI" id="CHEBI:29999"/>
        <dbReference type="ChEBI" id="CHEBI:30616"/>
        <dbReference type="ChEBI" id="CHEBI:83421"/>
        <dbReference type="ChEBI" id="CHEBI:456216"/>
        <dbReference type="EC" id="2.7.11.1"/>
    </reaction>
</comment>
<dbReference type="SMART" id="SM00220">
    <property type="entry name" value="S_TKc"/>
    <property type="match status" value="1"/>
</dbReference>
<dbReference type="Gene3D" id="1.25.40.10">
    <property type="entry name" value="Tetratricopeptide repeat domain"/>
    <property type="match status" value="3"/>
</dbReference>
<accession>A0A3G9JJ68</accession>
<gene>
    <name evidence="14" type="ORF">myaer102_03870</name>
</gene>
<dbReference type="EMBL" id="AP019314">
    <property type="protein sequence ID" value="BBH37911.1"/>
    <property type="molecule type" value="Genomic_DNA"/>
</dbReference>
<dbReference type="PROSITE" id="PS50293">
    <property type="entry name" value="TPR_REGION"/>
    <property type="match status" value="1"/>
</dbReference>
<dbReference type="KEGG" id="mvz:myaer102_03870"/>
<comment type="catalytic activity">
    <reaction evidence="9">
        <text>L-threonyl-[protein] + ATP = O-phospho-L-threonyl-[protein] + ADP + H(+)</text>
        <dbReference type="Rhea" id="RHEA:46608"/>
        <dbReference type="Rhea" id="RHEA-COMP:11060"/>
        <dbReference type="Rhea" id="RHEA-COMP:11605"/>
        <dbReference type="ChEBI" id="CHEBI:15378"/>
        <dbReference type="ChEBI" id="CHEBI:30013"/>
        <dbReference type="ChEBI" id="CHEBI:30616"/>
        <dbReference type="ChEBI" id="CHEBI:61977"/>
        <dbReference type="ChEBI" id="CHEBI:456216"/>
        <dbReference type="EC" id="2.7.11.1"/>
    </reaction>
</comment>
<dbReference type="SMART" id="SM00028">
    <property type="entry name" value="TPR"/>
    <property type="match status" value="6"/>
</dbReference>
<dbReference type="Gene3D" id="1.10.510.10">
    <property type="entry name" value="Transferase(Phosphotransferase) domain 1"/>
    <property type="match status" value="1"/>
</dbReference>
<feature type="domain" description="Protein kinase" evidence="13">
    <location>
        <begin position="12"/>
        <end position="269"/>
    </location>
</feature>
<feature type="repeat" description="TPR" evidence="11">
    <location>
        <begin position="351"/>
        <end position="384"/>
    </location>
</feature>
<evidence type="ECO:0000313" key="15">
    <source>
        <dbReference type="Proteomes" id="UP000278152"/>
    </source>
</evidence>
<feature type="coiled-coil region" evidence="12">
    <location>
        <begin position="424"/>
        <end position="451"/>
    </location>
</feature>
<evidence type="ECO:0000313" key="14">
    <source>
        <dbReference type="EMBL" id="BBH37911.1"/>
    </source>
</evidence>
<dbReference type="EC" id="2.7.11.1" evidence="1"/>
<keyword evidence="8" id="KW-0067">ATP-binding</keyword>
<dbReference type="InterPro" id="IPR019734">
    <property type="entry name" value="TPR_rpt"/>
</dbReference>
<sequence>MATMKLIIGGRYQVIKPLSQGAFGQTFLAQDNYRPGRPQCVVKQLIPQVVNEVTIGLFESEARALEKLGHHPQIPQFFASFQENKSFYIVQEFIDGHDLSQEISKGKRLEESQVIQLLKDILEVLAFVHQNNIIHRDIKPHNIIRRQEGQLVLIDFGGVKQVGTQWLKAKQTSVSIGIGTPGYMPSEQAQNKPRLSSDVYAVGIIAIQALTGLKPTQFPEDAETGEIAWRDQADVRDDLAVIIDKMTRYDWRQRFPSAAEVLDAIKELLQLRQQQALVQEISAEELFYRGNAHLDLGQHCEAVQLYQQSLRKKPNFVNAWYNRGLALQRLGRFPEALGSFNQVIQLETNNARAWFYRGIALANLRQISAAIASLDKAIQLQPDYLEAWHYKGMIFCQMQRYAEGLAAYNQALAIKSDANVWFSKGEALRELERLSEAVAAYNKALQLQSQKAEAWYQRGCCLYKLKCFSEAVVSFNQTLQLEPSHQFALQQRNLALNHLKL</sequence>
<dbReference type="GO" id="GO:0004674">
    <property type="term" value="F:protein serine/threonine kinase activity"/>
    <property type="evidence" value="ECO:0007669"/>
    <property type="project" value="UniProtKB-KW"/>
</dbReference>
<evidence type="ECO:0000256" key="2">
    <source>
        <dbReference type="ARBA" id="ARBA00022527"/>
    </source>
</evidence>
<dbReference type="GO" id="GO:0005524">
    <property type="term" value="F:ATP binding"/>
    <property type="evidence" value="ECO:0007669"/>
    <property type="project" value="UniProtKB-KW"/>
</dbReference>
<protein>
    <recommendedName>
        <fullName evidence="1">non-specific serine/threonine protein kinase</fullName>
        <ecNumber evidence="1">2.7.11.1</ecNumber>
    </recommendedName>
</protein>
<dbReference type="PANTHER" id="PTHR24363:SF0">
    <property type="entry name" value="SERINE_THREONINE KINASE LIKE DOMAIN CONTAINING 1"/>
    <property type="match status" value="1"/>
</dbReference>
<dbReference type="AlphaFoldDB" id="A0A3G9JJ68"/>
<dbReference type="Pfam" id="PF07719">
    <property type="entry name" value="TPR_2"/>
    <property type="match status" value="1"/>
</dbReference>
<keyword evidence="5" id="KW-0547">Nucleotide-binding</keyword>
<evidence type="ECO:0000256" key="11">
    <source>
        <dbReference type="PROSITE-ProRule" id="PRU00339"/>
    </source>
</evidence>
<evidence type="ECO:0000256" key="7">
    <source>
        <dbReference type="ARBA" id="ARBA00022803"/>
    </source>
</evidence>
<feature type="repeat" description="TPR" evidence="11">
    <location>
        <begin position="452"/>
        <end position="485"/>
    </location>
</feature>
<name>A0A3G9JJ68_MICVR</name>
<reference evidence="14 15" key="1">
    <citation type="submission" date="2018-11" db="EMBL/GenBank/DDBJ databases">
        <title>Complete genome sequence of Microcystis aeruginosa NIES-102.</title>
        <authorList>
            <person name="Yamaguchi H."/>
            <person name="Suzuki S."/>
            <person name="Kawachi M."/>
        </authorList>
    </citation>
    <scope>NUCLEOTIDE SEQUENCE [LARGE SCALE GENOMIC DNA]</scope>
    <source>
        <strain evidence="14 15">NIES-102</strain>
    </source>
</reference>
<evidence type="ECO:0000256" key="9">
    <source>
        <dbReference type="ARBA" id="ARBA00047899"/>
    </source>
</evidence>
<dbReference type="SUPFAM" id="SSF48452">
    <property type="entry name" value="TPR-like"/>
    <property type="match status" value="1"/>
</dbReference>
<feature type="repeat" description="TPR" evidence="11">
    <location>
        <begin position="283"/>
        <end position="316"/>
    </location>
</feature>
<dbReference type="PANTHER" id="PTHR24363">
    <property type="entry name" value="SERINE/THREONINE PROTEIN KINASE"/>
    <property type="match status" value="1"/>
</dbReference>
<dbReference type="Proteomes" id="UP000278152">
    <property type="component" value="Chromosome"/>
</dbReference>
<feature type="repeat" description="TPR" evidence="11">
    <location>
        <begin position="317"/>
        <end position="350"/>
    </location>
</feature>
<evidence type="ECO:0000256" key="5">
    <source>
        <dbReference type="ARBA" id="ARBA00022741"/>
    </source>
</evidence>
<evidence type="ECO:0000259" key="13">
    <source>
        <dbReference type="PROSITE" id="PS50011"/>
    </source>
</evidence>
<evidence type="ECO:0000256" key="4">
    <source>
        <dbReference type="ARBA" id="ARBA00022737"/>
    </source>
</evidence>
<dbReference type="Gene3D" id="3.30.200.20">
    <property type="entry name" value="Phosphorylase Kinase, domain 1"/>
    <property type="match status" value="1"/>
</dbReference>
<dbReference type="CDD" id="cd14014">
    <property type="entry name" value="STKc_PknB_like"/>
    <property type="match status" value="1"/>
</dbReference>
<dbReference type="Pfam" id="PF13414">
    <property type="entry name" value="TPR_11"/>
    <property type="match status" value="2"/>
</dbReference>
<keyword evidence="7 11" id="KW-0802">TPR repeat</keyword>
<evidence type="ECO:0000256" key="6">
    <source>
        <dbReference type="ARBA" id="ARBA00022777"/>
    </source>
</evidence>
<evidence type="ECO:0000256" key="3">
    <source>
        <dbReference type="ARBA" id="ARBA00022679"/>
    </source>
</evidence>